<reference evidence="2 3" key="1">
    <citation type="submission" date="2016-10" db="EMBL/GenBank/DDBJ databases">
        <authorList>
            <person name="de Groot N.N."/>
        </authorList>
    </citation>
    <scope>NUCLEOTIDE SEQUENCE [LARGE SCALE GENOMIC DNA]</scope>
    <source>
        <strain evidence="2 3">A52C2</strain>
    </source>
</reference>
<name>A0A1H9ARP9_9HYPH</name>
<dbReference type="EMBL" id="FOFG01000001">
    <property type="protein sequence ID" value="SEP79201.1"/>
    <property type="molecule type" value="Genomic_DNA"/>
</dbReference>
<dbReference type="STRING" id="1855383.SAMN05216548_101503"/>
<dbReference type="AlphaFoldDB" id="A0A1H9ARP9"/>
<dbReference type="Pfam" id="PF13472">
    <property type="entry name" value="Lipase_GDSL_2"/>
    <property type="match status" value="1"/>
</dbReference>
<dbReference type="RefSeq" id="WP_092494976.1">
    <property type="nucleotide sequence ID" value="NZ_FOFG01000001.1"/>
</dbReference>
<gene>
    <name evidence="2" type="ORF">SAMN05216548_101503</name>
</gene>
<accession>A0A1H9ARP9</accession>
<dbReference type="Gene3D" id="3.40.50.1110">
    <property type="entry name" value="SGNH hydrolase"/>
    <property type="match status" value="1"/>
</dbReference>
<dbReference type="OrthoDB" id="388542at2"/>
<dbReference type="SUPFAM" id="SSF52266">
    <property type="entry name" value="SGNH hydrolase"/>
    <property type="match status" value="1"/>
</dbReference>
<dbReference type="CDD" id="cd01839">
    <property type="entry name" value="SGNH_arylesterase_like"/>
    <property type="match status" value="1"/>
</dbReference>
<sequence>MPVVLCFGDSNTWGSATVERPDGRYGPDERWPGVLQAELGHEWRVVEEGLPGRTTICDDPVEGVEMNARPYLLPCLLSHRPVDVFVVMLGSNNLKARFGMSGWEIAESVGTLLKIVRGSRTGPGGSAPRMIVVSPPPLLREMSPRLGPMMEGGYEKSLLFSEAYAHVAANHGAEFLDGGKVTTSSRFDGLHLDPEAHAALGRAVAERIAPKSR</sequence>
<evidence type="ECO:0000313" key="2">
    <source>
        <dbReference type="EMBL" id="SEP79201.1"/>
    </source>
</evidence>
<dbReference type="Proteomes" id="UP000199647">
    <property type="component" value="Unassembled WGS sequence"/>
</dbReference>
<dbReference type="InterPro" id="IPR013830">
    <property type="entry name" value="SGNH_hydro"/>
</dbReference>
<evidence type="ECO:0000259" key="1">
    <source>
        <dbReference type="Pfam" id="PF13472"/>
    </source>
</evidence>
<organism evidence="2 3">
    <name type="scientific">Faunimonas pinastri</name>
    <dbReference type="NCBI Taxonomy" id="1855383"/>
    <lineage>
        <taxon>Bacteria</taxon>
        <taxon>Pseudomonadati</taxon>
        <taxon>Pseudomonadota</taxon>
        <taxon>Alphaproteobacteria</taxon>
        <taxon>Hyphomicrobiales</taxon>
        <taxon>Afifellaceae</taxon>
        <taxon>Faunimonas</taxon>
    </lineage>
</organism>
<dbReference type="GO" id="GO:0016788">
    <property type="term" value="F:hydrolase activity, acting on ester bonds"/>
    <property type="evidence" value="ECO:0007669"/>
    <property type="project" value="UniProtKB-ARBA"/>
</dbReference>
<proteinExistence type="predicted"/>
<protein>
    <submittedName>
        <fullName evidence="2">Lysophospholipase L1</fullName>
    </submittedName>
</protein>
<keyword evidence="3" id="KW-1185">Reference proteome</keyword>
<evidence type="ECO:0000313" key="3">
    <source>
        <dbReference type="Proteomes" id="UP000199647"/>
    </source>
</evidence>
<dbReference type="InterPro" id="IPR036514">
    <property type="entry name" value="SGNH_hydro_sf"/>
</dbReference>
<feature type="domain" description="SGNH hydrolase-type esterase" evidence="1">
    <location>
        <begin position="6"/>
        <end position="199"/>
    </location>
</feature>